<gene>
    <name evidence="1" type="ORF">NCTC11923_00911</name>
</gene>
<dbReference type="InterPro" id="IPR010428">
    <property type="entry name" value="Zincin_1"/>
</dbReference>
<dbReference type="InterPro" id="IPR038555">
    <property type="entry name" value="Zincin_1_sf"/>
</dbReference>
<keyword evidence="2" id="KW-1185">Reference proteome</keyword>
<dbReference type="SUPFAM" id="SSF55486">
    <property type="entry name" value="Metalloproteases ('zincins'), catalytic domain"/>
    <property type="match status" value="1"/>
</dbReference>
<dbReference type="Pfam" id="PF06262">
    <property type="entry name" value="Zincin_1"/>
    <property type="match status" value="1"/>
</dbReference>
<dbReference type="CDD" id="cd12952">
    <property type="entry name" value="MMP_ACEL2062"/>
    <property type="match status" value="1"/>
</dbReference>
<organism evidence="1 2">
    <name type="scientific">Actinomyces slackii</name>
    <dbReference type="NCBI Taxonomy" id="52774"/>
    <lineage>
        <taxon>Bacteria</taxon>
        <taxon>Bacillati</taxon>
        <taxon>Actinomycetota</taxon>
        <taxon>Actinomycetes</taxon>
        <taxon>Actinomycetales</taxon>
        <taxon>Actinomycetaceae</taxon>
        <taxon>Actinomyces</taxon>
    </lineage>
</organism>
<dbReference type="STRING" id="1278298.GCA_000428685_01860"/>
<dbReference type="Proteomes" id="UP000276899">
    <property type="component" value="Chromosome"/>
</dbReference>
<dbReference type="RefSeq" id="WP_051281474.1">
    <property type="nucleotide sequence ID" value="NZ_CBCRWE010000076.1"/>
</dbReference>
<name>A0A3S4SJQ1_9ACTO</name>
<dbReference type="KEGG" id="asla:NCTC11923_00911"/>
<sequence length="132" mass="14895">MTQEPVSALSLQEFEEAVADGLDLIPEDLAEAMDNVVVLVQEEPDADMLREEDYDEQGLPTLLGLYDGTPLTQRDDSWSLALPDRILVFRGPLQRWCATREELVDQIAVTVIHEVAHHFGIDDARLHELGWD</sequence>
<dbReference type="EMBL" id="LR134363">
    <property type="protein sequence ID" value="VEG74281.1"/>
    <property type="molecule type" value="Genomic_DNA"/>
</dbReference>
<accession>A0A3S4SJQ1</accession>
<reference evidence="1 2" key="1">
    <citation type="submission" date="2018-12" db="EMBL/GenBank/DDBJ databases">
        <authorList>
            <consortium name="Pathogen Informatics"/>
        </authorList>
    </citation>
    <scope>NUCLEOTIDE SEQUENCE [LARGE SCALE GENOMIC DNA]</scope>
    <source>
        <strain evidence="1 2">NCTC11923</strain>
    </source>
</reference>
<dbReference type="Gene3D" id="3.30.2010.20">
    <property type="match status" value="1"/>
</dbReference>
<protein>
    <submittedName>
        <fullName evidence="1">Uncharacterized protein conserved in bacteria</fullName>
    </submittedName>
</protein>
<evidence type="ECO:0000313" key="2">
    <source>
        <dbReference type="Proteomes" id="UP000276899"/>
    </source>
</evidence>
<proteinExistence type="predicted"/>
<dbReference type="AlphaFoldDB" id="A0A3S4SJQ1"/>
<evidence type="ECO:0000313" key="1">
    <source>
        <dbReference type="EMBL" id="VEG74281.1"/>
    </source>
</evidence>